<reference evidence="1" key="1">
    <citation type="submission" date="2021-06" db="EMBL/GenBank/DDBJ databases">
        <authorList>
            <person name="Kallberg Y."/>
            <person name="Tangrot J."/>
            <person name="Rosling A."/>
        </authorList>
    </citation>
    <scope>NUCLEOTIDE SEQUENCE</scope>
    <source>
        <strain evidence="1">FL130A</strain>
    </source>
</reference>
<gene>
    <name evidence="1" type="ORF">ALEPTO_LOCUS13034</name>
</gene>
<feature type="non-terminal residue" evidence="1">
    <location>
        <position position="43"/>
    </location>
</feature>
<evidence type="ECO:0000313" key="2">
    <source>
        <dbReference type="Proteomes" id="UP000789508"/>
    </source>
</evidence>
<protein>
    <submittedName>
        <fullName evidence="1">7375_t:CDS:1</fullName>
    </submittedName>
</protein>
<sequence length="43" mass="4978">MITNRAQITKSPWSTTIYRTTVSDIEKMILMVGREYLVWSSVA</sequence>
<keyword evidence="2" id="KW-1185">Reference proteome</keyword>
<comment type="caution">
    <text evidence="1">The sequence shown here is derived from an EMBL/GenBank/DDBJ whole genome shotgun (WGS) entry which is preliminary data.</text>
</comment>
<dbReference type="AlphaFoldDB" id="A0A9N9IQV5"/>
<dbReference type="Proteomes" id="UP000789508">
    <property type="component" value="Unassembled WGS sequence"/>
</dbReference>
<evidence type="ECO:0000313" key="1">
    <source>
        <dbReference type="EMBL" id="CAG8743193.1"/>
    </source>
</evidence>
<accession>A0A9N9IQV5</accession>
<name>A0A9N9IQV5_9GLOM</name>
<dbReference type="EMBL" id="CAJVPS010036390">
    <property type="protein sequence ID" value="CAG8743193.1"/>
    <property type="molecule type" value="Genomic_DNA"/>
</dbReference>
<organism evidence="1 2">
    <name type="scientific">Ambispora leptoticha</name>
    <dbReference type="NCBI Taxonomy" id="144679"/>
    <lineage>
        <taxon>Eukaryota</taxon>
        <taxon>Fungi</taxon>
        <taxon>Fungi incertae sedis</taxon>
        <taxon>Mucoromycota</taxon>
        <taxon>Glomeromycotina</taxon>
        <taxon>Glomeromycetes</taxon>
        <taxon>Archaeosporales</taxon>
        <taxon>Ambisporaceae</taxon>
        <taxon>Ambispora</taxon>
    </lineage>
</organism>
<proteinExistence type="predicted"/>